<comment type="caution">
    <text evidence="1">The sequence shown here is derived from an EMBL/GenBank/DDBJ whole genome shotgun (WGS) entry which is preliminary data.</text>
</comment>
<organism evidence="1 2">
    <name type="scientific">Persea americana</name>
    <name type="common">Avocado</name>
    <dbReference type="NCBI Taxonomy" id="3435"/>
    <lineage>
        <taxon>Eukaryota</taxon>
        <taxon>Viridiplantae</taxon>
        <taxon>Streptophyta</taxon>
        <taxon>Embryophyta</taxon>
        <taxon>Tracheophyta</taxon>
        <taxon>Spermatophyta</taxon>
        <taxon>Magnoliopsida</taxon>
        <taxon>Magnoliidae</taxon>
        <taxon>Laurales</taxon>
        <taxon>Lauraceae</taxon>
        <taxon>Persea</taxon>
    </lineage>
</organism>
<reference evidence="1 2" key="1">
    <citation type="journal article" date="2022" name="Hortic Res">
        <title>A haplotype resolved chromosomal level avocado genome allows analysis of novel avocado genes.</title>
        <authorList>
            <person name="Nath O."/>
            <person name="Fletcher S.J."/>
            <person name="Hayward A."/>
            <person name="Shaw L.M."/>
            <person name="Masouleh A.K."/>
            <person name="Furtado A."/>
            <person name="Henry R.J."/>
            <person name="Mitter N."/>
        </authorList>
    </citation>
    <scope>NUCLEOTIDE SEQUENCE [LARGE SCALE GENOMIC DNA]</scope>
    <source>
        <strain evidence="2">cv. Hass</strain>
    </source>
</reference>
<protein>
    <submittedName>
        <fullName evidence="1">Uncharacterized protein</fullName>
    </submittedName>
</protein>
<dbReference type="EMBL" id="CM056810">
    <property type="protein sequence ID" value="KAJ8644367.1"/>
    <property type="molecule type" value="Genomic_DNA"/>
</dbReference>
<accession>A0ACC2MF20</accession>
<proteinExistence type="predicted"/>
<evidence type="ECO:0000313" key="1">
    <source>
        <dbReference type="EMBL" id="KAJ8644367.1"/>
    </source>
</evidence>
<evidence type="ECO:0000313" key="2">
    <source>
        <dbReference type="Proteomes" id="UP001234297"/>
    </source>
</evidence>
<gene>
    <name evidence="1" type="ORF">MRB53_006115</name>
</gene>
<sequence length="105" mass="11555">MGCLRCAKRGGIVLMGILAGHNGHARRLAEAEDREREMANQMDGLLRRPEAMHHSVSHVFLWGLCLELVLMSPLVETSGRMPKGVSRLFLIGPVLFCDSHTAGFS</sequence>
<dbReference type="Proteomes" id="UP001234297">
    <property type="component" value="Chromosome 2"/>
</dbReference>
<keyword evidence="2" id="KW-1185">Reference proteome</keyword>
<name>A0ACC2MF20_PERAE</name>